<dbReference type="AlphaFoldDB" id="A0A5B8VK31"/>
<dbReference type="InterPro" id="IPR013783">
    <property type="entry name" value="Ig-like_fold"/>
</dbReference>
<dbReference type="Gene3D" id="2.130.10.10">
    <property type="entry name" value="YVTN repeat-like/Quinoprotein amine dehydrogenase"/>
    <property type="match status" value="1"/>
</dbReference>
<evidence type="ECO:0000259" key="8">
    <source>
        <dbReference type="PROSITE" id="PS01124"/>
    </source>
</evidence>
<dbReference type="Gene3D" id="3.30.565.10">
    <property type="entry name" value="Histidine kinase-like ATPase, C-terminal domain"/>
    <property type="match status" value="1"/>
</dbReference>
<dbReference type="CDD" id="cd00082">
    <property type="entry name" value="HisKA"/>
    <property type="match status" value="1"/>
</dbReference>
<keyword evidence="4" id="KW-0805">Transcription regulation</keyword>
<dbReference type="KEGG" id="agi:FSB73_09825"/>
<dbReference type="InterPro" id="IPR001789">
    <property type="entry name" value="Sig_transdc_resp-reg_receiver"/>
</dbReference>
<dbReference type="PANTHER" id="PTHR43547">
    <property type="entry name" value="TWO-COMPONENT HISTIDINE KINASE"/>
    <property type="match status" value="1"/>
</dbReference>
<dbReference type="PRINTS" id="PR00344">
    <property type="entry name" value="BCTRLSENSOR"/>
</dbReference>
<keyword evidence="12" id="KW-1185">Reference proteome</keyword>
<proteinExistence type="predicted"/>
<dbReference type="Gene3D" id="3.40.50.2300">
    <property type="match status" value="1"/>
</dbReference>
<dbReference type="Pfam" id="PF00072">
    <property type="entry name" value="Response_reg"/>
    <property type="match status" value="1"/>
</dbReference>
<dbReference type="InterPro" id="IPR015943">
    <property type="entry name" value="WD40/YVTN_repeat-like_dom_sf"/>
</dbReference>
<feature type="domain" description="Histidine kinase" evidence="9">
    <location>
        <begin position="399"/>
        <end position="630"/>
    </location>
</feature>
<evidence type="ECO:0000256" key="4">
    <source>
        <dbReference type="ARBA" id="ARBA00023015"/>
    </source>
</evidence>
<reference evidence="11 12" key="1">
    <citation type="journal article" date="2017" name="Int. J. Syst. Evol. Microbiol.">
        <title>Arachidicoccus ginsenosidivorans sp. nov., with ginsenoside-converting activity isolated from ginseng cultivating soil.</title>
        <authorList>
            <person name="Siddiqi M.Z."/>
            <person name="Aslam Z."/>
            <person name="Im W.T."/>
        </authorList>
    </citation>
    <scope>NUCLEOTIDE SEQUENCE [LARGE SCALE GENOMIC DNA]</scope>
    <source>
        <strain evidence="11 12">Gsoil 809</strain>
    </source>
</reference>
<dbReference type="InterPro" id="IPR036097">
    <property type="entry name" value="HisK_dim/P_sf"/>
</dbReference>
<dbReference type="SMART" id="SM00387">
    <property type="entry name" value="HATPase_c"/>
    <property type="match status" value="1"/>
</dbReference>
<keyword evidence="7" id="KW-0472">Membrane</keyword>
<keyword evidence="7" id="KW-0812">Transmembrane</keyword>
<dbReference type="SUPFAM" id="SSF52172">
    <property type="entry name" value="CheY-like"/>
    <property type="match status" value="1"/>
</dbReference>
<dbReference type="InterPro" id="IPR005467">
    <property type="entry name" value="His_kinase_dom"/>
</dbReference>
<dbReference type="SUPFAM" id="SSF47384">
    <property type="entry name" value="Homodimeric domain of signal transducing histidine kinase"/>
    <property type="match status" value="1"/>
</dbReference>
<dbReference type="SMART" id="SM00448">
    <property type="entry name" value="REC"/>
    <property type="match status" value="1"/>
</dbReference>
<dbReference type="Pfam" id="PF07495">
    <property type="entry name" value="Y_Y_Y"/>
    <property type="match status" value="1"/>
</dbReference>
<dbReference type="SMART" id="SM00342">
    <property type="entry name" value="HTH_ARAC"/>
    <property type="match status" value="1"/>
</dbReference>
<keyword evidence="3 6" id="KW-0597">Phosphoprotein</keyword>
<feature type="modified residue" description="4-aspartylphosphate" evidence="6">
    <location>
        <position position="720"/>
    </location>
</feature>
<dbReference type="InterPro" id="IPR018060">
    <property type="entry name" value="HTH_AraC"/>
</dbReference>
<keyword evidence="7" id="KW-1133">Transmembrane helix</keyword>
<dbReference type="RefSeq" id="WP_146781402.1">
    <property type="nucleotide sequence ID" value="NZ_CP042434.1"/>
</dbReference>
<dbReference type="PANTHER" id="PTHR43547:SF2">
    <property type="entry name" value="HYBRID SIGNAL TRANSDUCTION HISTIDINE KINASE C"/>
    <property type="match status" value="1"/>
</dbReference>
<dbReference type="SMART" id="SM00388">
    <property type="entry name" value="HisKA"/>
    <property type="match status" value="1"/>
</dbReference>
<dbReference type="GO" id="GO:0003700">
    <property type="term" value="F:DNA-binding transcription factor activity"/>
    <property type="evidence" value="ECO:0007669"/>
    <property type="project" value="InterPro"/>
</dbReference>
<dbReference type="InterPro" id="IPR011123">
    <property type="entry name" value="Y_Y_Y"/>
</dbReference>
<dbReference type="PROSITE" id="PS50110">
    <property type="entry name" value="RESPONSE_REGULATORY"/>
    <property type="match status" value="1"/>
</dbReference>
<evidence type="ECO:0000313" key="12">
    <source>
        <dbReference type="Proteomes" id="UP000321291"/>
    </source>
</evidence>
<dbReference type="Pfam" id="PF00512">
    <property type="entry name" value="HisKA"/>
    <property type="match status" value="1"/>
</dbReference>
<dbReference type="PROSITE" id="PS01124">
    <property type="entry name" value="HTH_ARAC_FAMILY_2"/>
    <property type="match status" value="1"/>
</dbReference>
<feature type="transmembrane region" description="Helical" evidence="7">
    <location>
        <begin position="353"/>
        <end position="372"/>
    </location>
</feature>
<gene>
    <name evidence="11" type="ORF">FSB73_09825</name>
</gene>
<dbReference type="SUPFAM" id="SSF46689">
    <property type="entry name" value="Homeodomain-like"/>
    <property type="match status" value="1"/>
</dbReference>
<dbReference type="InterPro" id="IPR036890">
    <property type="entry name" value="HATPase_C_sf"/>
</dbReference>
<dbReference type="InterPro" id="IPR003594">
    <property type="entry name" value="HATPase_dom"/>
</dbReference>
<organism evidence="11 12">
    <name type="scientific">Arachidicoccus ginsenosidivorans</name>
    <dbReference type="NCBI Taxonomy" id="496057"/>
    <lineage>
        <taxon>Bacteria</taxon>
        <taxon>Pseudomonadati</taxon>
        <taxon>Bacteroidota</taxon>
        <taxon>Chitinophagia</taxon>
        <taxon>Chitinophagales</taxon>
        <taxon>Chitinophagaceae</taxon>
        <taxon>Arachidicoccus</taxon>
    </lineage>
</organism>
<dbReference type="EMBL" id="CP042434">
    <property type="protein sequence ID" value="QEC71917.1"/>
    <property type="molecule type" value="Genomic_DNA"/>
</dbReference>
<dbReference type="InterPro" id="IPR003661">
    <property type="entry name" value="HisK_dim/P_dom"/>
</dbReference>
<dbReference type="GO" id="GO:0000155">
    <property type="term" value="F:phosphorelay sensor kinase activity"/>
    <property type="evidence" value="ECO:0007669"/>
    <property type="project" value="InterPro"/>
</dbReference>
<dbReference type="Pfam" id="PF02518">
    <property type="entry name" value="HATPase_c"/>
    <property type="match status" value="1"/>
</dbReference>
<dbReference type="InterPro" id="IPR009057">
    <property type="entry name" value="Homeodomain-like_sf"/>
</dbReference>
<dbReference type="SUPFAM" id="SSF63829">
    <property type="entry name" value="Calcium-dependent phosphotriesterase"/>
    <property type="match status" value="1"/>
</dbReference>
<accession>A0A5B8VK31</accession>
<evidence type="ECO:0000256" key="1">
    <source>
        <dbReference type="ARBA" id="ARBA00000085"/>
    </source>
</evidence>
<dbReference type="InterPro" id="IPR011006">
    <property type="entry name" value="CheY-like_superfamily"/>
</dbReference>
<feature type="domain" description="Response regulatory" evidence="10">
    <location>
        <begin position="672"/>
        <end position="787"/>
    </location>
</feature>
<evidence type="ECO:0000256" key="6">
    <source>
        <dbReference type="PROSITE-ProRule" id="PRU00169"/>
    </source>
</evidence>
<evidence type="ECO:0000259" key="9">
    <source>
        <dbReference type="PROSITE" id="PS50109"/>
    </source>
</evidence>
<keyword evidence="5" id="KW-0804">Transcription</keyword>
<feature type="domain" description="HTH araC/xylS-type" evidence="8">
    <location>
        <begin position="819"/>
        <end position="918"/>
    </location>
</feature>
<dbReference type="InterPro" id="IPR004358">
    <property type="entry name" value="Sig_transdc_His_kin-like_C"/>
</dbReference>
<dbReference type="Pfam" id="PF07494">
    <property type="entry name" value="Reg_prop"/>
    <property type="match status" value="3"/>
</dbReference>
<dbReference type="GO" id="GO:0043565">
    <property type="term" value="F:sequence-specific DNA binding"/>
    <property type="evidence" value="ECO:0007669"/>
    <property type="project" value="InterPro"/>
</dbReference>
<evidence type="ECO:0000313" key="11">
    <source>
        <dbReference type="EMBL" id="QEC71917.1"/>
    </source>
</evidence>
<protein>
    <recommendedName>
        <fullName evidence="2">histidine kinase</fullName>
        <ecNumber evidence="2">2.7.13.3</ecNumber>
    </recommendedName>
</protein>
<dbReference type="Proteomes" id="UP000321291">
    <property type="component" value="Chromosome"/>
</dbReference>
<evidence type="ECO:0000256" key="3">
    <source>
        <dbReference type="ARBA" id="ARBA00022553"/>
    </source>
</evidence>
<evidence type="ECO:0000256" key="2">
    <source>
        <dbReference type="ARBA" id="ARBA00012438"/>
    </source>
</evidence>
<dbReference type="EC" id="2.7.13.3" evidence="2"/>
<evidence type="ECO:0000256" key="7">
    <source>
        <dbReference type="SAM" id="Phobius"/>
    </source>
</evidence>
<dbReference type="Gene3D" id="1.10.10.60">
    <property type="entry name" value="Homeodomain-like"/>
    <property type="match status" value="1"/>
</dbReference>
<sequence>MPGTHSFVHYRHIETDATSIPSDYVQRIYQDREGLIWVCTYFGGLALLNPKTGRFTPFDQSGIAKGKLSGKNTLSIIEDDQQRIWVGTDDGGLNCIDKKSRTIQHYFIDKNTSIPDLRVLFIDSDKYLWVGEKGLFRFDIQKNNFVPYTTGSLLDNVIIKSIEQDTKGLLWISTSNGLFSLNLQSNNVQRFNNKDDLQGEEFEDNASLKSRTGIMYFGGLKGFNSFHPELLMRQLKSPKLLFTGLTILDNPQSPLNKVLLLPEQITLSYLENSFTLQCANAIYSDIGNHNIVYRLKGISNNWQEAVGNKISFNHLAPGRYQLEICSNASDLNNPIDSKTIVIFITPPFWQNNWFISLIIILLGGLIFWLISIKRKKELKQLREQNEKEITEMQVQMFTNISHELRTPLTMISVPIETLMNEEANPKNQRIYRSIYANTQKLQQLLKEILDFSKLKKEDTPLRVTKGNIGQLGKEVADAHRLLAGQKGIKLHYDTNVQNHETFYDHSILEKILNNLLSNAVKYTGNGGQIHLKIHFTSSPPKPHFKYTDTIGLPPRSPIIAILVRDNGIGITEGSLPNIFHRYFRITDRHIGAGIGLAFVKHLVLKHKGSLIVSSEKDKGTEFLILLPSASNAYNQHEITHENIAAFTNLEAPSVYYNDNDSQIEKAPKNAPTILIVEDNQEVQQLIEGLLNTDYNIQLASNGQEAIQLISNHMPQLIISDIMMPIMDGIEFCKSVRSDNLTAHIPFILLTAKESDQSYLEGIETGADYYFIKPFKPNILKKTIERIFEKRAQWKAHLLQEAHLSVLEITQTQSDKALLQKIIEIIESNIQNADFKVDDLCKEISMSKTKLYLKIKDITGGSYIELVKDLKMKKAAKLLTTTNYSISEIMDMVGIQSQSYFSKTFKSTFGKSPSAYFQGK</sequence>
<evidence type="ECO:0000259" key="10">
    <source>
        <dbReference type="PROSITE" id="PS50110"/>
    </source>
</evidence>
<dbReference type="PROSITE" id="PS50109">
    <property type="entry name" value="HIS_KIN"/>
    <property type="match status" value="1"/>
</dbReference>
<comment type="catalytic activity">
    <reaction evidence="1">
        <text>ATP + protein L-histidine = ADP + protein N-phospho-L-histidine.</text>
        <dbReference type="EC" id="2.7.13.3"/>
    </reaction>
</comment>
<dbReference type="InterPro" id="IPR011110">
    <property type="entry name" value="Reg_prop"/>
</dbReference>
<dbReference type="Gene3D" id="1.10.287.130">
    <property type="match status" value="1"/>
</dbReference>
<evidence type="ECO:0000256" key="5">
    <source>
        <dbReference type="ARBA" id="ARBA00023163"/>
    </source>
</evidence>
<name>A0A5B8VK31_9BACT</name>
<dbReference type="OrthoDB" id="1489484at2"/>
<dbReference type="SUPFAM" id="SSF55874">
    <property type="entry name" value="ATPase domain of HSP90 chaperone/DNA topoisomerase II/histidine kinase"/>
    <property type="match status" value="1"/>
</dbReference>
<dbReference type="Gene3D" id="2.60.40.10">
    <property type="entry name" value="Immunoglobulins"/>
    <property type="match status" value="1"/>
</dbReference>
<dbReference type="Pfam" id="PF12833">
    <property type="entry name" value="HTH_18"/>
    <property type="match status" value="1"/>
</dbReference>